<dbReference type="SUPFAM" id="SSF55874">
    <property type="entry name" value="ATPase domain of HSP90 chaperone/DNA topoisomerase II/histidine kinase"/>
    <property type="match status" value="1"/>
</dbReference>
<feature type="domain" description="HAMP" evidence="13">
    <location>
        <begin position="304"/>
        <end position="357"/>
    </location>
</feature>
<comment type="caution">
    <text evidence="14">The sequence shown here is derived from an EMBL/GenBank/DDBJ whole genome shotgun (WGS) entry which is preliminary data.</text>
</comment>
<keyword evidence="9 12" id="KW-1133">Transmembrane helix</keyword>
<evidence type="ECO:0000256" key="10">
    <source>
        <dbReference type="ARBA" id="ARBA00023012"/>
    </source>
</evidence>
<dbReference type="GO" id="GO:0005886">
    <property type="term" value="C:plasma membrane"/>
    <property type="evidence" value="ECO:0007669"/>
    <property type="project" value="UniProtKB-SubCell"/>
</dbReference>
<evidence type="ECO:0000256" key="11">
    <source>
        <dbReference type="ARBA" id="ARBA00023136"/>
    </source>
</evidence>
<dbReference type="Gene3D" id="6.10.340.10">
    <property type="match status" value="1"/>
</dbReference>
<evidence type="ECO:0000256" key="12">
    <source>
        <dbReference type="SAM" id="Phobius"/>
    </source>
</evidence>
<dbReference type="InterPro" id="IPR010559">
    <property type="entry name" value="Sig_transdc_His_kin_internal"/>
</dbReference>
<dbReference type="InterPro" id="IPR050640">
    <property type="entry name" value="Bact_2-comp_sensor_kinase"/>
</dbReference>
<evidence type="ECO:0000256" key="5">
    <source>
        <dbReference type="ARBA" id="ARBA00022692"/>
    </source>
</evidence>
<dbReference type="CDD" id="cd06225">
    <property type="entry name" value="HAMP"/>
    <property type="match status" value="1"/>
</dbReference>
<evidence type="ECO:0000259" key="13">
    <source>
        <dbReference type="PROSITE" id="PS50885"/>
    </source>
</evidence>
<organism evidence="14 15">
    <name type="scientific">Enterococcus canintestini</name>
    <dbReference type="NCBI Taxonomy" id="317010"/>
    <lineage>
        <taxon>Bacteria</taxon>
        <taxon>Bacillati</taxon>
        <taxon>Bacillota</taxon>
        <taxon>Bacilli</taxon>
        <taxon>Lactobacillales</taxon>
        <taxon>Enterococcaceae</taxon>
        <taxon>Enterococcus</taxon>
    </lineage>
</organism>
<gene>
    <name evidence="14" type="ORF">AKL21_03635</name>
</gene>
<evidence type="ECO:0000256" key="8">
    <source>
        <dbReference type="ARBA" id="ARBA00022840"/>
    </source>
</evidence>
<dbReference type="InterPro" id="IPR003660">
    <property type="entry name" value="HAMP_dom"/>
</dbReference>
<keyword evidence="5 12" id="KW-0812">Transmembrane</keyword>
<dbReference type="RefSeq" id="WP_095006108.1">
    <property type="nucleotide sequence ID" value="NZ_LHUG01000003.1"/>
</dbReference>
<feature type="transmembrane region" description="Helical" evidence="12">
    <location>
        <begin position="21"/>
        <end position="42"/>
    </location>
</feature>
<dbReference type="Proteomes" id="UP000216797">
    <property type="component" value="Unassembled WGS sequence"/>
</dbReference>
<keyword evidence="7" id="KW-0418">Kinase</keyword>
<accession>A0A267HVL4</accession>
<evidence type="ECO:0000256" key="2">
    <source>
        <dbReference type="ARBA" id="ARBA00022475"/>
    </source>
</evidence>
<keyword evidence="10" id="KW-0902">Two-component regulatory system</keyword>
<keyword evidence="4" id="KW-0808">Transferase</keyword>
<keyword evidence="15" id="KW-1185">Reference proteome</keyword>
<keyword evidence="6" id="KW-0547">Nucleotide-binding</keyword>
<dbReference type="SUPFAM" id="SSF158472">
    <property type="entry name" value="HAMP domain-like"/>
    <property type="match status" value="1"/>
</dbReference>
<evidence type="ECO:0000313" key="14">
    <source>
        <dbReference type="EMBL" id="PAB01558.1"/>
    </source>
</evidence>
<dbReference type="Pfam" id="PF02518">
    <property type="entry name" value="HATPase_c"/>
    <property type="match status" value="1"/>
</dbReference>
<keyword evidence="8" id="KW-0067">ATP-binding</keyword>
<dbReference type="EMBL" id="LHUG01000003">
    <property type="protein sequence ID" value="PAB01558.1"/>
    <property type="molecule type" value="Genomic_DNA"/>
</dbReference>
<comment type="subcellular location">
    <subcellularLocation>
        <location evidence="1">Cell membrane</location>
        <topology evidence="1">Multi-pass membrane protein</topology>
    </subcellularLocation>
</comment>
<dbReference type="GO" id="GO:0000155">
    <property type="term" value="F:phosphorelay sensor kinase activity"/>
    <property type="evidence" value="ECO:0007669"/>
    <property type="project" value="InterPro"/>
</dbReference>
<keyword evidence="2" id="KW-1003">Cell membrane</keyword>
<name>A0A267HVL4_9ENTE</name>
<sequence>MAKFLARFDKGKYLMNRLMQIYSLLLVGVILLTVAALCVYTADSNYRKLNSDLVGLENRVVNSVEDNNDTMSFIYMELAGSNTAIENVRQYLNLSAADYFEYTQDSWLAYQRDTRISETINGFFNAFNDLEQLYVTLDGSSSYLMADKDNHNGRKLQGKMPTKSGFVITRPIVDQYGSKMVGEISAVFSRAAVLGMLEDSMVADGMDAYIFDNANNPMFTTHNQLSQKDYQKLVNAIENKQPIPSSINKKYYVLQRKTSRDLSYILLASKKVLWQKNLRTFAIAILVGSGLAAILLTTLKRTFKRYFQQIETIVGITHSVAEGNLKERIDVSKVQDELYDLSEAINFMIASLDQYIRDNYDLEIKQRDAHMQALQSQINPHFLYNTLEYIRMYALSKQQKELADVVYAFSALLRNNTTQEKTTTLKKELSFCEKYVYLYQMRYPDRVAYNFTIEPALEGLIIPKFTIQPLIENYFVHGIDYTRNDNAISVKAHFVDDDIVIYVIDNGKGMTPKRLLEVQHKLKQPELESQSSIGMHNVYARLQNTFGMAFSMTVASELGKGTTLTIKIKGGHHFV</sequence>
<dbReference type="PROSITE" id="PS50885">
    <property type="entry name" value="HAMP"/>
    <property type="match status" value="1"/>
</dbReference>
<evidence type="ECO:0000256" key="3">
    <source>
        <dbReference type="ARBA" id="ARBA00022553"/>
    </source>
</evidence>
<evidence type="ECO:0000256" key="4">
    <source>
        <dbReference type="ARBA" id="ARBA00022679"/>
    </source>
</evidence>
<keyword evidence="11 12" id="KW-0472">Membrane</keyword>
<evidence type="ECO:0000256" key="7">
    <source>
        <dbReference type="ARBA" id="ARBA00022777"/>
    </source>
</evidence>
<keyword evidence="3" id="KW-0597">Phosphoprotein</keyword>
<dbReference type="Pfam" id="PF00672">
    <property type="entry name" value="HAMP"/>
    <property type="match status" value="1"/>
</dbReference>
<dbReference type="Pfam" id="PF06580">
    <property type="entry name" value="His_kinase"/>
    <property type="match status" value="1"/>
</dbReference>
<protein>
    <recommendedName>
        <fullName evidence="13">HAMP domain-containing protein</fullName>
    </recommendedName>
</protein>
<evidence type="ECO:0000256" key="9">
    <source>
        <dbReference type="ARBA" id="ARBA00022989"/>
    </source>
</evidence>
<dbReference type="Gene3D" id="3.30.565.10">
    <property type="entry name" value="Histidine kinase-like ATPase, C-terminal domain"/>
    <property type="match status" value="1"/>
</dbReference>
<dbReference type="InterPro" id="IPR036890">
    <property type="entry name" value="HATPase_C_sf"/>
</dbReference>
<reference evidence="14 15" key="1">
    <citation type="submission" date="2015-08" db="EMBL/GenBank/DDBJ databases">
        <title>Enterococcus genome sequence.</title>
        <authorList>
            <person name="Acedo J.Z."/>
            <person name="Vederas J.C."/>
        </authorList>
    </citation>
    <scope>NUCLEOTIDE SEQUENCE [LARGE SCALE GENOMIC DNA]</scope>
    <source>
        <strain evidence="14 15">49</strain>
    </source>
</reference>
<evidence type="ECO:0000256" key="1">
    <source>
        <dbReference type="ARBA" id="ARBA00004651"/>
    </source>
</evidence>
<dbReference type="AlphaFoldDB" id="A0A267HVL4"/>
<evidence type="ECO:0000256" key="6">
    <source>
        <dbReference type="ARBA" id="ARBA00022741"/>
    </source>
</evidence>
<proteinExistence type="predicted"/>
<dbReference type="PANTHER" id="PTHR34220">
    <property type="entry name" value="SENSOR HISTIDINE KINASE YPDA"/>
    <property type="match status" value="1"/>
</dbReference>
<dbReference type="InterPro" id="IPR003594">
    <property type="entry name" value="HATPase_dom"/>
</dbReference>
<dbReference type="PANTHER" id="PTHR34220:SF11">
    <property type="entry name" value="SENSOR PROTEIN KINASE HPTS"/>
    <property type="match status" value="1"/>
</dbReference>
<evidence type="ECO:0000313" key="15">
    <source>
        <dbReference type="Proteomes" id="UP000216797"/>
    </source>
</evidence>
<feature type="transmembrane region" description="Helical" evidence="12">
    <location>
        <begin position="281"/>
        <end position="299"/>
    </location>
</feature>
<dbReference type="SMART" id="SM00304">
    <property type="entry name" value="HAMP"/>
    <property type="match status" value="1"/>
</dbReference>
<dbReference type="GO" id="GO:0005524">
    <property type="term" value="F:ATP binding"/>
    <property type="evidence" value="ECO:0007669"/>
    <property type="project" value="UniProtKB-KW"/>
</dbReference>